<protein>
    <submittedName>
        <fullName evidence="10">TonB-linked outer membrane protein, SusC/RagA family</fullName>
    </submittedName>
</protein>
<sequence>MPGISPVMTWYANKASCSGSIETNQNYLESMRFYALNQPWRLGLAWRGFSCRLVSTKIQFAMKLTFVLLTVVLVQAQAIGLAQSITTKLHKEPLRNVFKIIEKQTGVTVLYNDEHIKNAHPVTIEAQQMPLNDFLTAILKPEKLAFEIRQGNVVVMRRDSGASGKNGSLSAAAEPKTKVTGSITDSDKNPLPGATIRIKGSQVVAVSDEKGMFHIEAEKGAVLIITFIGFNEKEVKVTDAEMISVILVPSEQKLGSIEIVSTGYQNITRERNTGAVAKVDMGTVASRSSSTNILQRLDGLVPGLVVNNAPGGEPLLVRGLTSLNSTRSPLIVVDGVELPGDNTNDASRNNIMNTSNPIANINPQDIEDITVLKDASAASIWGAKAANGVIVITTKKGKTGQKLRVDYDGYYNFQGKPDLSYIPKMNSRDFIATAKELFPQFAPYYSWNTAQVFAPVPPHLQIQYDEYRGLITGAQANKALDSLAAIDNRSEISSIFYRNAASTNHTVSLSGGGDIYSFYGSLSYTGIQSSTPGERNNSYKLNVRQDFNFNKKLQFSVITDLTNTVASTSNLGIGVLAPDVSIVPYQRFRDNAGNPLAVNFLGNYTDSLRLDYAARSRVNLDYVPLDEFNRGYSKSSSISGRVVGSAKVQLLKGLRFEGTYGYQTFARNNRTVQYQESYAVRDQLVGFTQAPTVNSTPRYWLPKDGGMLNVNNASQKNWTVRNQLIFDRNWDPHQLTVMAGQEATSSTPLTSSATYYGWDDQLQVSRPVNIDTLMKGITGTVSGQLGRVLPSNNVGGGEGAIARTTSYYSTLGYMYQWKYALNASWRIDESNLFGLAKSAQNRPVYSIGGKWLLNREDFMKSFTWLDRLHLRFTYGITGNAPKPAQAASFDILQSSSNVNYVTGVGLVIGTPGNDKLTWEGTTVYNAGLDFTVLGGRLGGSIDGYIKKTSNLIGSLMTAPLTGYATVIGNYGDLENKGFEFSLTSLNVISRDFNWNTVLNLAYNKNKITRMATATAITTGTGMIGTSFAEGKPAYAVFEFINGGLNAVGDPQIIQADGKILSDKNGSKPEDVHLAGTSQPIATGGLFNTFYYRRFQLGINISFNLGHVLFRDFNNFWQEPLYQNTLQPEFANRWKTPGDENKTNIPRYAYNTTIDNGRNIYYYTYSNLNSFDASYAKIREITLSYDVGKTLVRRLHAEGLTFRAQVSNLMLWKKNNLGIDPEFQSPAGVRNIRIGQGTFTVGAHITL</sequence>
<organism evidence="10 11">
    <name type="scientific">Chitinophaga ginsengisegetis</name>
    <dbReference type="NCBI Taxonomy" id="393003"/>
    <lineage>
        <taxon>Bacteria</taxon>
        <taxon>Pseudomonadati</taxon>
        <taxon>Bacteroidota</taxon>
        <taxon>Chitinophagia</taxon>
        <taxon>Chitinophagales</taxon>
        <taxon>Chitinophagaceae</taxon>
        <taxon>Chitinophaga</taxon>
    </lineage>
</organism>
<comment type="subcellular location">
    <subcellularLocation>
        <location evidence="1 7">Cell outer membrane</location>
        <topology evidence="1 7">Multi-pass membrane protein</topology>
    </subcellularLocation>
</comment>
<dbReference type="Gene3D" id="2.170.130.10">
    <property type="entry name" value="TonB-dependent receptor, plug domain"/>
    <property type="match status" value="1"/>
</dbReference>
<keyword evidence="6 7" id="KW-0998">Cell outer membrane</keyword>
<evidence type="ECO:0000313" key="10">
    <source>
        <dbReference type="EMBL" id="SKD06747.1"/>
    </source>
</evidence>
<feature type="region of interest" description="Disordered" evidence="8">
    <location>
        <begin position="161"/>
        <end position="186"/>
    </location>
</feature>
<evidence type="ECO:0000256" key="5">
    <source>
        <dbReference type="ARBA" id="ARBA00023136"/>
    </source>
</evidence>
<dbReference type="InterPro" id="IPR012910">
    <property type="entry name" value="Plug_dom"/>
</dbReference>
<keyword evidence="5 7" id="KW-0472">Membrane</keyword>
<keyword evidence="4 7" id="KW-0812">Transmembrane</keyword>
<dbReference type="Gene3D" id="2.60.40.1120">
    <property type="entry name" value="Carboxypeptidase-like, regulatory domain"/>
    <property type="match status" value="1"/>
</dbReference>
<evidence type="ECO:0000256" key="2">
    <source>
        <dbReference type="ARBA" id="ARBA00022448"/>
    </source>
</evidence>
<accession>A0A1T5P295</accession>
<gene>
    <name evidence="10" type="ORF">SAMN05660461_3542</name>
</gene>
<dbReference type="InterPro" id="IPR023997">
    <property type="entry name" value="TonB-dep_OMP_SusC/RagA_CS"/>
</dbReference>
<dbReference type="NCBIfam" id="TIGR04057">
    <property type="entry name" value="SusC_RagA_signa"/>
    <property type="match status" value="1"/>
</dbReference>
<name>A0A1T5P295_9BACT</name>
<evidence type="ECO:0000256" key="6">
    <source>
        <dbReference type="ARBA" id="ARBA00023237"/>
    </source>
</evidence>
<dbReference type="GO" id="GO:0009279">
    <property type="term" value="C:cell outer membrane"/>
    <property type="evidence" value="ECO:0007669"/>
    <property type="project" value="UniProtKB-SubCell"/>
</dbReference>
<dbReference type="EMBL" id="FUZZ01000002">
    <property type="protein sequence ID" value="SKD06747.1"/>
    <property type="molecule type" value="Genomic_DNA"/>
</dbReference>
<dbReference type="InterPro" id="IPR023996">
    <property type="entry name" value="TonB-dep_OMP_SusC/RagA"/>
</dbReference>
<keyword evidence="11" id="KW-1185">Reference proteome</keyword>
<dbReference type="PROSITE" id="PS52016">
    <property type="entry name" value="TONB_DEPENDENT_REC_3"/>
    <property type="match status" value="1"/>
</dbReference>
<feature type="domain" description="TonB-dependent receptor plug" evidence="9">
    <location>
        <begin position="273"/>
        <end position="389"/>
    </location>
</feature>
<dbReference type="SUPFAM" id="SSF56935">
    <property type="entry name" value="Porins"/>
    <property type="match status" value="1"/>
</dbReference>
<evidence type="ECO:0000256" key="7">
    <source>
        <dbReference type="PROSITE-ProRule" id="PRU01360"/>
    </source>
</evidence>
<dbReference type="Pfam" id="PF13715">
    <property type="entry name" value="CarbopepD_reg_2"/>
    <property type="match status" value="1"/>
</dbReference>
<keyword evidence="3 7" id="KW-1134">Transmembrane beta strand</keyword>
<dbReference type="InterPro" id="IPR036942">
    <property type="entry name" value="Beta-barrel_TonB_sf"/>
</dbReference>
<dbReference type="AlphaFoldDB" id="A0A1T5P295"/>
<dbReference type="SUPFAM" id="SSF49464">
    <property type="entry name" value="Carboxypeptidase regulatory domain-like"/>
    <property type="match status" value="1"/>
</dbReference>
<evidence type="ECO:0000256" key="3">
    <source>
        <dbReference type="ARBA" id="ARBA00022452"/>
    </source>
</evidence>
<dbReference type="InterPro" id="IPR037066">
    <property type="entry name" value="Plug_dom_sf"/>
</dbReference>
<dbReference type="InterPro" id="IPR039426">
    <property type="entry name" value="TonB-dep_rcpt-like"/>
</dbReference>
<evidence type="ECO:0000259" key="9">
    <source>
        <dbReference type="Pfam" id="PF07715"/>
    </source>
</evidence>
<dbReference type="Gene3D" id="3.55.50.30">
    <property type="match status" value="1"/>
</dbReference>
<dbReference type="STRING" id="393003.SAMN05660461_3542"/>
<dbReference type="InterPro" id="IPR008969">
    <property type="entry name" value="CarboxyPept-like_regulatory"/>
</dbReference>
<evidence type="ECO:0000313" key="11">
    <source>
        <dbReference type="Proteomes" id="UP000190166"/>
    </source>
</evidence>
<dbReference type="Gene3D" id="2.40.170.20">
    <property type="entry name" value="TonB-dependent receptor, beta-barrel domain"/>
    <property type="match status" value="1"/>
</dbReference>
<evidence type="ECO:0000256" key="8">
    <source>
        <dbReference type="SAM" id="MobiDB-lite"/>
    </source>
</evidence>
<keyword evidence="2 7" id="KW-0813">Transport</keyword>
<proteinExistence type="inferred from homology"/>
<dbReference type="Proteomes" id="UP000190166">
    <property type="component" value="Unassembled WGS sequence"/>
</dbReference>
<comment type="similarity">
    <text evidence="7">Belongs to the TonB-dependent receptor family.</text>
</comment>
<dbReference type="Pfam" id="PF07715">
    <property type="entry name" value="Plug"/>
    <property type="match status" value="1"/>
</dbReference>
<evidence type="ECO:0000256" key="1">
    <source>
        <dbReference type="ARBA" id="ARBA00004571"/>
    </source>
</evidence>
<dbReference type="NCBIfam" id="TIGR04056">
    <property type="entry name" value="OMP_RagA_SusC"/>
    <property type="match status" value="1"/>
</dbReference>
<reference evidence="10 11" key="1">
    <citation type="submission" date="2017-02" db="EMBL/GenBank/DDBJ databases">
        <authorList>
            <person name="Peterson S.W."/>
        </authorList>
    </citation>
    <scope>NUCLEOTIDE SEQUENCE [LARGE SCALE GENOMIC DNA]</scope>
    <source>
        <strain evidence="10 11">DSM 18108</strain>
    </source>
</reference>
<evidence type="ECO:0000256" key="4">
    <source>
        <dbReference type="ARBA" id="ARBA00022692"/>
    </source>
</evidence>